<gene>
    <name evidence="1" type="ORF">H257_05481</name>
</gene>
<protein>
    <submittedName>
        <fullName evidence="1">Uncharacterized protein</fullName>
    </submittedName>
</protein>
<dbReference type="GeneID" id="20807477"/>
<name>W4GSS2_APHAT</name>
<dbReference type="AlphaFoldDB" id="W4GSS2"/>
<dbReference type="GO" id="GO:0003676">
    <property type="term" value="F:nucleic acid binding"/>
    <property type="evidence" value="ECO:0007669"/>
    <property type="project" value="InterPro"/>
</dbReference>
<reference evidence="1" key="1">
    <citation type="submission" date="2013-12" db="EMBL/GenBank/DDBJ databases">
        <title>The Genome Sequence of Aphanomyces astaci APO3.</title>
        <authorList>
            <consortium name="The Broad Institute Genomics Platform"/>
            <person name="Russ C."/>
            <person name="Tyler B."/>
            <person name="van West P."/>
            <person name="Dieguez-Uribeondo J."/>
            <person name="Young S.K."/>
            <person name="Zeng Q."/>
            <person name="Gargeya S."/>
            <person name="Fitzgerald M."/>
            <person name="Abouelleil A."/>
            <person name="Alvarado L."/>
            <person name="Chapman S.B."/>
            <person name="Gainer-Dewar J."/>
            <person name="Goldberg J."/>
            <person name="Griggs A."/>
            <person name="Gujja S."/>
            <person name="Hansen M."/>
            <person name="Howarth C."/>
            <person name="Imamovic A."/>
            <person name="Ireland A."/>
            <person name="Larimer J."/>
            <person name="McCowan C."/>
            <person name="Murphy C."/>
            <person name="Pearson M."/>
            <person name="Poon T.W."/>
            <person name="Priest M."/>
            <person name="Roberts A."/>
            <person name="Saif S."/>
            <person name="Shea T."/>
            <person name="Sykes S."/>
            <person name="Wortman J."/>
            <person name="Nusbaum C."/>
            <person name="Birren B."/>
        </authorList>
    </citation>
    <scope>NUCLEOTIDE SEQUENCE [LARGE SCALE GENOMIC DNA]</scope>
    <source>
        <strain evidence="1">APO3</strain>
    </source>
</reference>
<evidence type="ECO:0000313" key="1">
    <source>
        <dbReference type="EMBL" id="ETV81943.1"/>
    </source>
</evidence>
<dbReference type="InterPro" id="IPR036397">
    <property type="entry name" value="RNaseH_sf"/>
</dbReference>
<organism evidence="1">
    <name type="scientific">Aphanomyces astaci</name>
    <name type="common">Crayfish plague agent</name>
    <dbReference type="NCBI Taxonomy" id="112090"/>
    <lineage>
        <taxon>Eukaryota</taxon>
        <taxon>Sar</taxon>
        <taxon>Stramenopiles</taxon>
        <taxon>Oomycota</taxon>
        <taxon>Saprolegniomycetes</taxon>
        <taxon>Saprolegniales</taxon>
        <taxon>Verrucalvaceae</taxon>
        <taxon>Aphanomyces</taxon>
    </lineage>
</organism>
<dbReference type="VEuPathDB" id="FungiDB:H257_05481"/>
<dbReference type="PANTHER" id="PTHR47169:SF2">
    <property type="entry name" value="OS01G0541250 PROTEIN"/>
    <property type="match status" value="1"/>
</dbReference>
<dbReference type="EMBL" id="KI913123">
    <property type="protein sequence ID" value="ETV81943.1"/>
    <property type="molecule type" value="Genomic_DNA"/>
</dbReference>
<proteinExistence type="predicted"/>
<dbReference type="RefSeq" id="XP_009828680.1">
    <property type="nucleotide sequence ID" value="XM_009830378.1"/>
</dbReference>
<sequence length="291" mass="32934">MRTKKDLTDNNRTAILQQLLARMVDHKTLPRRALAASPSPLVLTEAREERSFRQEPQARLCCLTLVPKARRTTFRSIAAAMTMPKSTLHDYHRRGIFVKYSSTVKPALTDVNKAHNGLCRCGRKVVLRHASSQSNYLAPDEDPPHLTVKSKTFIMKVMFLSTVARSRWDHDKCEWFDGKIGTWHFTDRVPALRGSRNTPAGTMVMKPVSVTRDVYTPKLLDKVIPAIKANWPQDETKGVIIQQDNSRPHVPPSDPRIVAACTSGGWAMQERFQPPQMPDLNVLDLGFFRAL</sequence>
<accession>W4GSS2</accession>
<dbReference type="PANTHER" id="PTHR47169">
    <property type="entry name" value="OS01G0541250 PROTEIN"/>
    <property type="match status" value="1"/>
</dbReference>
<dbReference type="OrthoDB" id="155387at2759"/>
<dbReference type="Gene3D" id="3.30.420.10">
    <property type="entry name" value="Ribonuclease H-like superfamily/Ribonuclease H"/>
    <property type="match status" value="1"/>
</dbReference>